<reference evidence="1 2" key="1">
    <citation type="submission" date="2024-08" db="EMBL/GenBank/DDBJ databases">
        <title>Insights into the chromosomal genome structure of Flemingia macrophylla.</title>
        <authorList>
            <person name="Ding Y."/>
            <person name="Zhao Y."/>
            <person name="Bi W."/>
            <person name="Wu M."/>
            <person name="Zhao G."/>
            <person name="Gong Y."/>
            <person name="Li W."/>
            <person name="Zhang P."/>
        </authorList>
    </citation>
    <scope>NUCLEOTIDE SEQUENCE [LARGE SCALE GENOMIC DNA]</scope>
    <source>
        <strain evidence="1">DYQJB</strain>
        <tissue evidence="1">Leaf</tissue>
    </source>
</reference>
<dbReference type="EMBL" id="JBGMDY010000002">
    <property type="protein sequence ID" value="KAL2345177.1"/>
    <property type="molecule type" value="Genomic_DNA"/>
</dbReference>
<keyword evidence="2" id="KW-1185">Reference proteome</keyword>
<sequence length="62" mass="6895">MAISSSTLPDLCTNISKAVKYMILKSFSSQIQLKTKICKKNSPIQMGSYNIIVMGILFHLIC</sequence>
<comment type="caution">
    <text evidence="1">The sequence shown here is derived from an EMBL/GenBank/DDBJ whole genome shotgun (WGS) entry which is preliminary data.</text>
</comment>
<evidence type="ECO:0000313" key="1">
    <source>
        <dbReference type="EMBL" id="KAL2345177.1"/>
    </source>
</evidence>
<proteinExistence type="predicted"/>
<name>A0ABD1NAN7_9FABA</name>
<organism evidence="1 2">
    <name type="scientific">Flemingia macrophylla</name>
    <dbReference type="NCBI Taxonomy" id="520843"/>
    <lineage>
        <taxon>Eukaryota</taxon>
        <taxon>Viridiplantae</taxon>
        <taxon>Streptophyta</taxon>
        <taxon>Embryophyta</taxon>
        <taxon>Tracheophyta</taxon>
        <taxon>Spermatophyta</taxon>
        <taxon>Magnoliopsida</taxon>
        <taxon>eudicotyledons</taxon>
        <taxon>Gunneridae</taxon>
        <taxon>Pentapetalae</taxon>
        <taxon>rosids</taxon>
        <taxon>fabids</taxon>
        <taxon>Fabales</taxon>
        <taxon>Fabaceae</taxon>
        <taxon>Papilionoideae</taxon>
        <taxon>50 kb inversion clade</taxon>
        <taxon>NPAAA clade</taxon>
        <taxon>indigoferoid/millettioid clade</taxon>
        <taxon>Phaseoleae</taxon>
        <taxon>Flemingia</taxon>
    </lineage>
</organism>
<accession>A0ABD1NAN7</accession>
<evidence type="ECO:0000313" key="2">
    <source>
        <dbReference type="Proteomes" id="UP001603857"/>
    </source>
</evidence>
<dbReference type="AlphaFoldDB" id="A0ABD1NAN7"/>
<dbReference type="Proteomes" id="UP001603857">
    <property type="component" value="Unassembled WGS sequence"/>
</dbReference>
<protein>
    <submittedName>
        <fullName evidence="1">Uncharacterized protein</fullName>
    </submittedName>
</protein>
<gene>
    <name evidence="1" type="ORF">Fmac_006462</name>
</gene>